<dbReference type="EMBL" id="JACONW010000149">
    <property type="protein sequence ID" value="MBC3952518.1"/>
    <property type="molecule type" value="Genomic_DNA"/>
</dbReference>
<name>A0ABR7B5Q8_9PSED</name>
<proteinExistence type="predicted"/>
<keyword evidence="2" id="KW-1185">Reference proteome</keyword>
<reference evidence="1 2" key="1">
    <citation type="submission" date="2020-08" db="EMBL/GenBank/DDBJ databases">
        <title>Putative novel bacterial strains isolated from necrotic wheat leaf tissues caused by Xanthomonas translucens.</title>
        <authorList>
            <person name="Tambong J.T."/>
        </authorList>
    </citation>
    <scope>NUCLEOTIDE SEQUENCE [LARGE SCALE GENOMIC DNA]</scope>
    <source>
        <strain evidence="1 2">DOAB 1069</strain>
    </source>
</reference>
<dbReference type="RefSeq" id="WP_187522830.1">
    <property type="nucleotide sequence ID" value="NZ_JACONW010000149.1"/>
</dbReference>
<sequence>MREMYERFESFYSFNNLLRGNPAGDRPDTNLSFDSTRRFIDIVRFVNRRWPFSIPFISSCYGQSLWQPLFDNFPADAAHCTTLYEASVTRAATVIKLIDDDFLSELIHYEDFRNGLGIFRYSTDAVCEETSVQIPYDLESFYLSLMFYGRASAPPFLYQQLDIEAGCTYRVVRK</sequence>
<protein>
    <submittedName>
        <fullName evidence="1">Uncharacterized protein</fullName>
    </submittedName>
</protein>
<comment type="caution">
    <text evidence="1">The sequence shown here is derived from an EMBL/GenBank/DDBJ whole genome shotgun (WGS) entry which is preliminary data.</text>
</comment>
<accession>A0ABR7B5Q8</accession>
<gene>
    <name evidence="1" type="ORF">H8S59_22315</name>
</gene>
<evidence type="ECO:0000313" key="2">
    <source>
        <dbReference type="Proteomes" id="UP000651852"/>
    </source>
</evidence>
<dbReference type="Proteomes" id="UP000651852">
    <property type="component" value="Unassembled WGS sequence"/>
</dbReference>
<evidence type="ECO:0000313" key="1">
    <source>
        <dbReference type="EMBL" id="MBC3952518.1"/>
    </source>
</evidence>
<organism evidence="1 2">
    <name type="scientific">Pseudomonas folii</name>
    <dbReference type="NCBI Taxonomy" id="2762593"/>
    <lineage>
        <taxon>Bacteria</taxon>
        <taxon>Pseudomonadati</taxon>
        <taxon>Pseudomonadota</taxon>
        <taxon>Gammaproteobacteria</taxon>
        <taxon>Pseudomonadales</taxon>
        <taxon>Pseudomonadaceae</taxon>
        <taxon>Pseudomonas</taxon>
    </lineage>
</organism>